<gene>
    <name evidence="1" type="ORF">AVDCRST_MAG49-4038</name>
</gene>
<organism evidence="1">
    <name type="scientific">uncultured Thermomicrobiales bacterium</name>
    <dbReference type="NCBI Taxonomy" id="1645740"/>
    <lineage>
        <taxon>Bacteria</taxon>
        <taxon>Pseudomonadati</taxon>
        <taxon>Thermomicrobiota</taxon>
        <taxon>Thermomicrobia</taxon>
        <taxon>Thermomicrobiales</taxon>
        <taxon>environmental samples</taxon>
    </lineage>
</organism>
<sequence>GRLARVAPGVERCQRAETRQGRRSRRCSGWRYSVMRVVGHLPVAVAPRPSGGV</sequence>
<protein>
    <submittedName>
        <fullName evidence="1">Uncharacterized protein</fullName>
    </submittedName>
</protein>
<accession>A0A6J4VDJ6</accession>
<reference evidence="1" key="1">
    <citation type="submission" date="2020-02" db="EMBL/GenBank/DDBJ databases">
        <authorList>
            <person name="Meier V. D."/>
        </authorList>
    </citation>
    <scope>NUCLEOTIDE SEQUENCE</scope>
    <source>
        <strain evidence="1">AVDCRST_MAG49</strain>
    </source>
</reference>
<evidence type="ECO:0000313" key="1">
    <source>
        <dbReference type="EMBL" id="CAA9574625.1"/>
    </source>
</evidence>
<feature type="non-terminal residue" evidence="1">
    <location>
        <position position="53"/>
    </location>
</feature>
<dbReference type="AlphaFoldDB" id="A0A6J4VDJ6"/>
<dbReference type="EMBL" id="CADCWG010000290">
    <property type="protein sequence ID" value="CAA9574625.1"/>
    <property type="molecule type" value="Genomic_DNA"/>
</dbReference>
<feature type="non-terminal residue" evidence="1">
    <location>
        <position position="1"/>
    </location>
</feature>
<name>A0A6J4VDJ6_9BACT</name>
<proteinExistence type="predicted"/>